<keyword evidence="1" id="KW-1185">Reference proteome</keyword>
<dbReference type="Proteomes" id="UP000095283">
    <property type="component" value="Unplaced"/>
</dbReference>
<accession>A0A1I7X2Y6</accession>
<evidence type="ECO:0000313" key="1">
    <source>
        <dbReference type="Proteomes" id="UP000095283"/>
    </source>
</evidence>
<name>A0A1I7X2Y6_HETBA</name>
<sequence length="50" mass="5714">MILRSILLFVQRIIVECGTVKFRLKKDELTTKICDLVNFACISNTNSVLI</sequence>
<proteinExistence type="predicted"/>
<protein>
    <submittedName>
        <fullName evidence="2">Uncharacterized protein</fullName>
    </submittedName>
</protein>
<reference evidence="2" key="1">
    <citation type="submission" date="2016-11" db="UniProtKB">
        <authorList>
            <consortium name="WormBaseParasite"/>
        </authorList>
    </citation>
    <scope>IDENTIFICATION</scope>
</reference>
<dbReference type="AlphaFoldDB" id="A0A1I7X2Y6"/>
<organism evidence="1 2">
    <name type="scientific">Heterorhabditis bacteriophora</name>
    <name type="common">Entomopathogenic nematode worm</name>
    <dbReference type="NCBI Taxonomy" id="37862"/>
    <lineage>
        <taxon>Eukaryota</taxon>
        <taxon>Metazoa</taxon>
        <taxon>Ecdysozoa</taxon>
        <taxon>Nematoda</taxon>
        <taxon>Chromadorea</taxon>
        <taxon>Rhabditida</taxon>
        <taxon>Rhabditina</taxon>
        <taxon>Rhabditomorpha</taxon>
        <taxon>Strongyloidea</taxon>
        <taxon>Heterorhabditidae</taxon>
        <taxon>Heterorhabditis</taxon>
    </lineage>
</organism>
<dbReference type="WBParaSite" id="Hba_11962">
    <property type="protein sequence ID" value="Hba_11962"/>
    <property type="gene ID" value="Hba_11962"/>
</dbReference>
<evidence type="ECO:0000313" key="2">
    <source>
        <dbReference type="WBParaSite" id="Hba_11962"/>
    </source>
</evidence>